<dbReference type="InterPro" id="IPR036909">
    <property type="entry name" value="Cyt_c-like_dom_sf"/>
</dbReference>
<keyword evidence="7 9" id="KW-0408">Iron</keyword>
<protein>
    <submittedName>
        <fullName evidence="11">C-type cytochrome</fullName>
    </submittedName>
</protein>
<dbReference type="InterPro" id="IPR051459">
    <property type="entry name" value="Cytochrome_c-type_DH"/>
</dbReference>
<evidence type="ECO:0000259" key="10">
    <source>
        <dbReference type="PROSITE" id="PS51007"/>
    </source>
</evidence>
<dbReference type="InterPro" id="IPR009056">
    <property type="entry name" value="Cyt_c-like_dom"/>
</dbReference>
<dbReference type="RefSeq" id="WP_265720397.1">
    <property type="nucleotide sequence ID" value="NZ_JAPIVK010000003.1"/>
</dbReference>
<accession>A0ABW5E8R9</accession>
<evidence type="ECO:0000256" key="4">
    <source>
        <dbReference type="ARBA" id="ARBA00022723"/>
    </source>
</evidence>
<dbReference type="Gene3D" id="1.10.760.10">
    <property type="entry name" value="Cytochrome c-like domain"/>
    <property type="match status" value="3"/>
</dbReference>
<comment type="subcellular location">
    <subcellularLocation>
        <location evidence="1">Cell membrane</location>
    </subcellularLocation>
</comment>
<organism evidence="11 12">
    <name type="scientific">Microbulbifer halophilus</name>
    <dbReference type="NCBI Taxonomy" id="453963"/>
    <lineage>
        <taxon>Bacteria</taxon>
        <taxon>Pseudomonadati</taxon>
        <taxon>Pseudomonadota</taxon>
        <taxon>Gammaproteobacteria</taxon>
        <taxon>Cellvibrionales</taxon>
        <taxon>Microbulbiferaceae</taxon>
        <taxon>Microbulbifer</taxon>
    </lineage>
</organism>
<reference evidence="12" key="1">
    <citation type="journal article" date="2019" name="Int. J. Syst. Evol. Microbiol.">
        <title>The Global Catalogue of Microorganisms (GCM) 10K type strain sequencing project: providing services to taxonomists for standard genome sequencing and annotation.</title>
        <authorList>
            <consortium name="The Broad Institute Genomics Platform"/>
            <consortium name="The Broad Institute Genome Sequencing Center for Infectious Disease"/>
            <person name="Wu L."/>
            <person name="Ma J."/>
        </authorList>
    </citation>
    <scope>NUCLEOTIDE SEQUENCE [LARGE SCALE GENOMIC DNA]</scope>
    <source>
        <strain evidence="12">KCTC 12848</strain>
    </source>
</reference>
<evidence type="ECO:0000256" key="2">
    <source>
        <dbReference type="ARBA" id="ARBA00022475"/>
    </source>
</evidence>
<evidence type="ECO:0000313" key="11">
    <source>
        <dbReference type="EMBL" id="MFD2309872.1"/>
    </source>
</evidence>
<dbReference type="Proteomes" id="UP001597425">
    <property type="component" value="Unassembled WGS sequence"/>
</dbReference>
<evidence type="ECO:0000256" key="6">
    <source>
        <dbReference type="ARBA" id="ARBA00022737"/>
    </source>
</evidence>
<feature type="domain" description="Cytochrome c" evidence="10">
    <location>
        <begin position="164"/>
        <end position="285"/>
    </location>
</feature>
<evidence type="ECO:0000256" key="9">
    <source>
        <dbReference type="PROSITE-ProRule" id="PRU00433"/>
    </source>
</evidence>
<sequence length="420" mass="46226">MTWVLLLCFFSANAQTDEFDDPELIERGRYLAIAGDCAACHTADKDKPYAGGYPMQMPMLGTLYSSNITPDPEHGIGDWSLEDFEGALRRGVGKGGRNLYPAMPYVSYAKITDRDILALYAYFMRGVEPLAEPDRRNDIPWLLRARWPLKAWNALYLKPGPYEVDPDRGEQWNRGAYLVQGLAHCGTCHTPRGIGFQEKSLSEKGKHYLAGGPVLAGWQAYNITPHESGGIGLWSQRQLEQFLKTGHVNRLAQAGGSMAEAVENSLAKLRDDDIRAIATYLRDIPALPGVGKEPRQQQGLAAENVIALRGKPLSGDIGEDTDGARLYLGLCASCHGADGTGSEDGYYPSLVHNSTVGAHSDHNLRRAIRYGVERDIGDGEILMPGFARELDEKQMNALVDYLRQQFGGRRGPDAPRPGEH</sequence>
<keyword evidence="4 9" id="KW-0479">Metal-binding</keyword>
<evidence type="ECO:0000313" key="12">
    <source>
        <dbReference type="Proteomes" id="UP001597425"/>
    </source>
</evidence>
<evidence type="ECO:0000256" key="5">
    <source>
        <dbReference type="ARBA" id="ARBA00022729"/>
    </source>
</evidence>
<evidence type="ECO:0000256" key="1">
    <source>
        <dbReference type="ARBA" id="ARBA00004236"/>
    </source>
</evidence>
<dbReference type="PIRSF" id="PIRSF000018">
    <property type="entry name" value="Mb_ADH_cyt_c"/>
    <property type="match status" value="1"/>
</dbReference>
<feature type="domain" description="Cytochrome c" evidence="10">
    <location>
        <begin position="318"/>
        <end position="406"/>
    </location>
</feature>
<keyword evidence="12" id="KW-1185">Reference proteome</keyword>
<comment type="caution">
    <text evidence="11">The sequence shown here is derived from an EMBL/GenBank/DDBJ whole genome shotgun (WGS) entry which is preliminary data.</text>
</comment>
<dbReference type="PANTHER" id="PTHR35008:SF8">
    <property type="entry name" value="ALCOHOL DEHYDROGENASE CYTOCHROME C SUBUNIT"/>
    <property type="match status" value="1"/>
</dbReference>
<dbReference type="SUPFAM" id="SSF46626">
    <property type="entry name" value="Cytochrome c"/>
    <property type="match status" value="3"/>
</dbReference>
<proteinExistence type="predicted"/>
<dbReference type="Pfam" id="PF00034">
    <property type="entry name" value="Cytochrom_C"/>
    <property type="match status" value="1"/>
</dbReference>
<keyword evidence="3 9" id="KW-0349">Heme</keyword>
<dbReference type="EMBL" id="JBHUJD010000005">
    <property type="protein sequence ID" value="MFD2309872.1"/>
    <property type="molecule type" value="Genomic_DNA"/>
</dbReference>
<evidence type="ECO:0000256" key="7">
    <source>
        <dbReference type="ARBA" id="ARBA00023004"/>
    </source>
</evidence>
<dbReference type="InterPro" id="IPR014353">
    <property type="entry name" value="Membr-bd_ADH_cyt_c"/>
</dbReference>
<dbReference type="PANTHER" id="PTHR35008">
    <property type="entry name" value="BLL4482 PROTEIN-RELATED"/>
    <property type="match status" value="1"/>
</dbReference>
<name>A0ABW5E8R9_9GAMM</name>
<feature type="domain" description="Cytochrome c" evidence="10">
    <location>
        <begin position="23"/>
        <end position="127"/>
    </location>
</feature>
<keyword evidence="2" id="KW-1003">Cell membrane</keyword>
<gene>
    <name evidence="11" type="ORF">ACFSKX_05525</name>
</gene>
<keyword evidence="6" id="KW-0677">Repeat</keyword>
<evidence type="ECO:0000256" key="8">
    <source>
        <dbReference type="ARBA" id="ARBA00023136"/>
    </source>
</evidence>
<dbReference type="Pfam" id="PF13442">
    <property type="entry name" value="Cytochrome_CBB3"/>
    <property type="match status" value="1"/>
</dbReference>
<dbReference type="PROSITE" id="PS51007">
    <property type="entry name" value="CYTC"/>
    <property type="match status" value="3"/>
</dbReference>
<evidence type="ECO:0000256" key="3">
    <source>
        <dbReference type="ARBA" id="ARBA00022617"/>
    </source>
</evidence>
<keyword evidence="5" id="KW-0732">Signal</keyword>
<keyword evidence="8" id="KW-0472">Membrane</keyword>